<evidence type="ECO:0000313" key="1">
    <source>
        <dbReference type="EMBL" id="SEL87496.1"/>
    </source>
</evidence>
<gene>
    <name evidence="1" type="ORF">SAMN04488691_11032</name>
</gene>
<evidence type="ECO:0000313" key="2">
    <source>
        <dbReference type="Proteomes" id="UP000183894"/>
    </source>
</evidence>
<proteinExistence type="predicted"/>
<accession>A0A1H7TST1</accession>
<name>A0A1H7TST1_HALLR</name>
<dbReference type="AlphaFoldDB" id="A0A1H7TST1"/>
<organism evidence="1 2">
    <name type="scientific">Haloferax larsenii</name>
    <dbReference type="NCBI Taxonomy" id="302484"/>
    <lineage>
        <taxon>Archaea</taxon>
        <taxon>Methanobacteriati</taxon>
        <taxon>Methanobacteriota</taxon>
        <taxon>Stenosarchaea group</taxon>
        <taxon>Halobacteria</taxon>
        <taxon>Halobacteriales</taxon>
        <taxon>Haloferacaceae</taxon>
        <taxon>Haloferax</taxon>
    </lineage>
</organism>
<reference evidence="1 2" key="1">
    <citation type="submission" date="2016-10" db="EMBL/GenBank/DDBJ databases">
        <authorList>
            <person name="de Groot N.N."/>
        </authorList>
    </citation>
    <scope>NUCLEOTIDE SEQUENCE [LARGE SCALE GENOMIC DNA]</scope>
    <source>
        <strain evidence="1 2">CDM_5</strain>
    </source>
</reference>
<dbReference type="Proteomes" id="UP000183894">
    <property type="component" value="Unassembled WGS sequence"/>
</dbReference>
<dbReference type="EMBL" id="FOAD01000010">
    <property type="protein sequence ID" value="SEL87496.1"/>
    <property type="molecule type" value="Genomic_DNA"/>
</dbReference>
<protein>
    <submittedName>
        <fullName evidence="1">Uncharacterized protein</fullName>
    </submittedName>
</protein>
<sequence>MGVELNLAYQIGGNAECEQTQLSYLGQMGLTWMSVKVVSPSLRPVNSTRNQPIGMMTRLSKSLLSFSDRDTVETMKRNTMKYKGRLVSNVK</sequence>